<evidence type="ECO:0000256" key="5">
    <source>
        <dbReference type="SAM" id="Phobius"/>
    </source>
</evidence>
<feature type="transmembrane region" description="Helical" evidence="5">
    <location>
        <begin position="118"/>
        <end position="137"/>
    </location>
</feature>
<feature type="transmembrane region" description="Helical" evidence="5">
    <location>
        <begin position="209"/>
        <end position="227"/>
    </location>
</feature>
<sequence>MKQSETITAIPSDRLQFFPIMMFAVVMGFSGLSLVFTRLTEFLYFPSVVAVIFTYISTALFFIILFFYGKKLLKYKEEVIKELSHPIRVNFFAALSISMLLLSLLYQKSVPDLSHGFFILGAIVHIFFTFYTIKYWINNNLEMHHSNPAWFIPIVGNIIVPIAGKGFVDDSILYFYFSIGIFFWIVLFAIILNRIIFHKQFAAKFMPTLFILIAPPAIGFISYIKLTNGSLDFFAHILYSLALFFTILVFVMYKNYINIKFFISWWAFTFPMAAVTLATILMFHLTSFMFYSVLSYFLAFVTTFIVFLVAKETIKHMFKKEICIME</sequence>
<dbReference type="OrthoDB" id="309023at2"/>
<dbReference type="InterPro" id="IPR004695">
    <property type="entry name" value="SLAC1/Mae1/Ssu1/TehA"/>
</dbReference>
<comment type="caution">
    <text evidence="6">The sequence shown here is derived from an EMBL/GenBank/DDBJ whole genome shotgun (WGS) entry which is preliminary data.</text>
</comment>
<evidence type="ECO:0000313" key="6">
    <source>
        <dbReference type="EMBL" id="RXK14225.1"/>
    </source>
</evidence>
<feature type="transmembrane region" description="Helical" evidence="5">
    <location>
        <begin position="289"/>
        <end position="310"/>
    </location>
</feature>
<dbReference type="RefSeq" id="WP_129060336.1">
    <property type="nucleotide sequence ID" value="NZ_NXIE01000001.1"/>
</dbReference>
<dbReference type="Pfam" id="PF03595">
    <property type="entry name" value="SLAC1"/>
    <property type="match status" value="1"/>
</dbReference>
<evidence type="ECO:0000256" key="2">
    <source>
        <dbReference type="ARBA" id="ARBA00022692"/>
    </source>
</evidence>
<reference evidence="6 7" key="1">
    <citation type="submission" date="2017-09" db="EMBL/GenBank/DDBJ databases">
        <title>Genomics of the genus Arcobacter.</title>
        <authorList>
            <person name="Perez-Cataluna A."/>
            <person name="Figueras M.J."/>
            <person name="Salas-Masso N."/>
        </authorList>
    </citation>
    <scope>NUCLEOTIDE SEQUENCE [LARGE SCALE GENOMIC DNA]</scope>
    <source>
        <strain evidence="6 7">F156-34</strain>
    </source>
</reference>
<keyword evidence="2 5" id="KW-0812">Transmembrane</keyword>
<dbReference type="PANTHER" id="PTHR37955">
    <property type="entry name" value="TELLURITE RESISTANCE PROTEIN TEHA"/>
    <property type="match status" value="1"/>
</dbReference>
<dbReference type="InterPro" id="IPR052951">
    <property type="entry name" value="Tellurite_res_ion_channel"/>
</dbReference>
<protein>
    <submittedName>
        <fullName evidence="6">C4-dicarboxylate ABC transporter</fullName>
    </submittedName>
</protein>
<evidence type="ECO:0000256" key="3">
    <source>
        <dbReference type="ARBA" id="ARBA00022989"/>
    </source>
</evidence>
<comment type="subcellular location">
    <subcellularLocation>
        <location evidence="1">Membrane</location>
        <topology evidence="1">Multi-pass membrane protein</topology>
    </subcellularLocation>
</comment>
<keyword evidence="7" id="KW-1185">Reference proteome</keyword>
<proteinExistence type="predicted"/>
<organism evidence="6 7">
    <name type="scientific">Halarcobacter mediterraneus</name>
    <dbReference type="NCBI Taxonomy" id="2023153"/>
    <lineage>
        <taxon>Bacteria</taxon>
        <taxon>Pseudomonadati</taxon>
        <taxon>Campylobacterota</taxon>
        <taxon>Epsilonproteobacteria</taxon>
        <taxon>Campylobacterales</taxon>
        <taxon>Arcobacteraceae</taxon>
        <taxon>Halarcobacter</taxon>
    </lineage>
</organism>
<dbReference type="AlphaFoldDB" id="A0A4Q1AVZ2"/>
<dbReference type="Proteomes" id="UP000289718">
    <property type="component" value="Unassembled WGS sequence"/>
</dbReference>
<gene>
    <name evidence="6" type="ORF">CP965_01905</name>
</gene>
<dbReference type="GO" id="GO:0005886">
    <property type="term" value="C:plasma membrane"/>
    <property type="evidence" value="ECO:0007669"/>
    <property type="project" value="TreeGrafter"/>
</dbReference>
<feature type="transmembrane region" description="Helical" evidence="5">
    <location>
        <begin position="20"/>
        <end position="37"/>
    </location>
</feature>
<dbReference type="CDD" id="cd09323">
    <property type="entry name" value="TDT_SLAC1_like"/>
    <property type="match status" value="1"/>
</dbReference>
<evidence type="ECO:0000313" key="7">
    <source>
        <dbReference type="Proteomes" id="UP000289718"/>
    </source>
</evidence>
<dbReference type="GO" id="GO:0046583">
    <property type="term" value="F:monoatomic cation efflux transmembrane transporter activity"/>
    <property type="evidence" value="ECO:0007669"/>
    <property type="project" value="TreeGrafter"/>
</dbReference>
<feature type="transmembrane region" description="Helical" evidence="5">
    <location>
        <begin position="89"/>
        <end position="106"/>
    </location>
</feature>
<keyword evidence="3 5" id="KW-1133">Transmembrane helix</keyword>
<name>A0A4Q1AVZ2_9BACT</name>
<feature type="transmembrane region" description="Helical" evidence="5">
    <location>
        <begin position="149"/>
        <end position="168"/>
    </location>
</feature>
<feature type="transmembrane region" description="Helical" evidence="5">
    <location>
        <begin position="265"/>
        <end position="283"/>
    </location>
</feature>
<dbReference type="EMBL" id="NXIE01000001">
    <property type="protein sequence ID" value="RXK14225.1"/>
    <property type="molecule type" value="Genomic_DNA"/>
</dbReference>
<evidence type="ECO:0000256" key="1">
    <source>
        <dbReference type="ARBA" id="ARBA00004141"/>
    </source>
</evidence>
<accession>A0A4Q1AVZ2</accession>
<keyword evidence="4 5" id="KW-0472">Membrane</keyword>
<dbReference type="Gene3D" id="1.50.10.150">
    <property type="entry name" value="Voltage-dependent anion channel"/>
    <property type="match status" value="1"/>
</dbReference>
<feature type="transmembrane region" description="Helical" evidence="5">
    <location>
        <begin position="174"/>
        <end position="197"/>
    </location>
</feature>
<dbReference type="PANTHER" id="PTHR37955:SF1">
    <property type="entry name" value="DEP DOMAIN-CONTAINING PROTEIN"/>
    <property type="match status" value="1"/>
</dbReference>
<feature type="transmembrane region" description="Helical" evidence="5">
    <location>
        <begin position="43"/>
        <end position="68"/>
    </location>
</feature>
<evidence type="ECO:0000256" key="4">
    <source>
        <dbReference type="ARBA" id="ARBA00023136"/>
    </source>
</evidence>
<dbReference type="InterPro" id="IPR038665">
    <property type="entry name" value="Voltage-dep_anion_channel_sf"/>
</dbReference>
<feature type="transmembrane region" description="Helical" evidence="5">
    <location>
        <begin position="233"/>
        <end position="253"/>
    </location>
</feature>